<proteinExistence type="predicted"/>
<dbReference type="SUPFAM" id="SSF56300">
    <property type="entry name" value="Metallo-dependent phosphatases"/>
    <property type="match status" value="1"/>
</dbReference>
<evidence type="ECO:0000313" key="2">
    <source>
        <dbReference type="EMBL" id="MCG7504199.1"/>
    </source>
</evidence>
<comment type="caution">
    <text evidence="2">The sequence shown here is derived from an EMBL/GenBank/DDBJ whole genome shotgun (WGS) entry which is preliminary data.</text>
</comment>
<dbReference type="RefSeq" id="WP_239362253.1">
    <property type="nucleotide sequence ID" value="NZ_JAKREW010000002.1"/>
</dbReference>
<dbReference type="PANTHER" id="PTHR42850:SF4">
    <property type="entry name" value="ZINC-DEPENDENT ENDOPOLYPHOSPHATASE"/>
    <property type="match status" value="1"/>
</dbReference>
<organism evidence="2 3">
    <name type="scientific">Mesorhizobium retamae</name>
    <dbReference type="NCBI Taxonomy" id="2912854"/>
    <lineage>
        <taxon>Bacteria</taxon>
        <taxon>Pseudomonadati</taxon>
        <taxon>Pseudomonadota</taxon>
        <taxon>Alphaproteobacteria</taxon>
        <taxon>Hyphomicrobiales</taxon>
        <taxon>Phyllobacteriaceae</taxon>
        <taxon>Mesorhizobium</taxon>
    </lineage>
</organism>
<evidence type="ECO:0000259" key="1">
    <source>
        <dbReference type="Pfam" id="PF00149"/>
    </source>
</evidence>
<dbReference type="Gene3D" id="3.60.21.10">
    <property type="match status" value="1"/>
</dbReference>
<keyword evidence="3" id="KW-1185">Reference proteome</keyword>
<dbReference type="Proteomes" id="UP001201701">
    <property type="component" value="Unassembled WGS sequence"/>
</dbReference>
<reference evidence="2 3" key="1">
    <citation type="submission" date="2022-02" db="EMBL/GenBank/DDBJ databases">
        <title>Draft genome sequence of Mezorhizobium retamae strain IRAMC:0171 isolated from Retama raetam nodules.</title>
        <authorList>
            <person name="Bengaied R."/>
            <person name="Sbissi I."/>
            <person name="Huber K."/>
            <person name="Ghodbane F."/>
            <person name="Nouioui I."/>
            <person name="Tarhouni M."/>
            <person name="Gtari M."/>
        </authorList>
    </citation>
    <scope>NUCLEOTIDE SEQUENCE [LARGE SCALE GENOMIC DNA]</scope>
    <source>
        <strain evidence="2 3">IRAMC:0171</strain>
    </source>
</reference>
<sequence>MIKRVGRILGLKAGGARPRLPRLRLDMAGTAVYAVGDVHGCLSELLALEDAIVRDASALPGRALIIMLGDYVDRGPASAQVLDHLAAPPPIGVERICLAGNHELAMLDYLEGRSSLTAWLRMGAESTLHSYGIDHRRLIEIFRDAEQVDDAIRRSIPPAHFALLRSMPVLVETPRYIFVHAGVRPDIPLDKQTDEDLVFIRSAFFERAHLLSRYVVHGHTPVEEAGREGMRVNLDTGAFFSGRLTALRIWQDKGRYFSNLPQEG</sequence>
<dbReference type="PANTHER" id="PTHR42850">
    <property type="entry name" value="METALLOPHOSPHOESTERASE"/>
    <property type="match status" value="1"/>
</dbReference>
<dbReference type="InterPro" id="IPR004843">
    <property type="entry name" value="Calcineurin-like_PHP"/>
</dbReference>
<accession>A0ABS9Q9W9</accession>
<dbReference type="EMBL" id="JAKREW010000002">
    <property type="protein sequence ID" value="MCG7504199.1"/>
    <property type="molecule type" value="Genomic_DNA"/>
</dbReference>
<feature type="domain" description="Calcineurin-like phosphoesterase" evidence="1">
    <location>
        <begin position="32"/>
        <end position="190"/>
    </location>
</feature>
<dbReference type="Pfam" id="PF00149">
    <property type="entry name" value="Metallophos"/>
    <property type="match status" value="1"/>
</dbReference>
<gene>
    <name evidence="2" type="ORF">L4923_04120</name>
</gene>
<dbReference type="InterPro" id="IPR050126">
    <property type="entry name" value="Ap4A_hydrolase"/>
</dbReference>
<dbReference type="CDD" id="cd00144">
    <property type="entry name" value="MPP_PPP_family"/>
    <property type="match status" value="1"/>
</dbReference>
<evidence type="ECO:0000313" key="3">
    <source>
        <dbReference type="Proteomes" id="UP001201701"/>
    </source>
</evidence>
<dbReference type="InterPro" id="IPR029052">
    <property type="entry name" value="Metallo-depent_PP-like"/>
</dbReference>
<name>A0ABS9Q9W9_9HYPH</name>
<protein>
    <submittedName>
        <fullName evidence="2">Serine/threonine protein phosphatase</fullName>
    </submittedName>
</protein>